<dbReference type="Proteomes" id="UP000708148">
    <property type="component" value="Unassembled WGS sequence"/>
</dbReference>
<dbReference type="Pfam" id="PF00481">
    <property type="entry name" value="PP2C"/>
    <property type="match status" value="1"/>
</dbReference>
<dbReference type="SUPFAM" id="SSF81606">
    <property type="entry name" value="PP2C-like"/>
    <property type="match status" value="1"/>
</dbReference>
<feature type="domain" description="PPM-type phosphatase" evidence="10">
    <location>
        <begin position="62"/>
        <end position="383"/>
    </location>
</feature>
<dbReference type="Gene3D" id="3.60.40.10">
    <property type="entry name" value="PPM-type phosphatase domain"/>
    <property type="match status" value="1"/>
</dbReference>
<dbReference type="InterPro" id="IPR015655">
    <property type="entry name" value="PP2C"/>
</dbReference>
<evidence type="ECO:0000313" key="12">
    <source>
        <dbReference type="Proteomes" id="UP000708148"/>
    </source>
</evidence>
<dbReference type="GO" id="GO:0004722">
    <property type="term" value="F:protein serine/threonine phosphatase activity"/>
    <property type="evidence" value="ECO:0007669"/>
    <property type="project" value="UniProtKB-EC"/>
</dbReference>
<evidence type="ECO:0000313" key="11">
    <source>
        <dbReference type="EMBL" id="CAD7697720.1"/>
    </source>
</evidence>
<comment type="similarity">
    <text evidence="9">Belongs to the PP2C family.</text>
</comment>
<protein>
    <recommendedName>
        <fullName evidence="3">protein-serine/threonine phosphatase</fullName>
        <ecNumber evidence="3">3.1.3.16</ecNumber>
    </recommendedName>
</protein>
<dbReference type="InterPro" id="IPR001932">
    <property type="entry name" value="PPM-type_phosphatase-like_dom"/>
</dbReference>
<dbReference type="PROSITE" id="PS51746">
    <property type="entry name" value="PPM_2"/>
    <property type="match status" value="1"/>
</dbReference>
<keyword evidence="5 9" id="KW-0378">Hydrolase</keyword>
<comment type="cofactor">
    <cofactor evidence="1">
        <name>Mn(2+)</name>
        <dbReference type="ChEBI" id="CHEBI:29035"/>
    </cofactor>
</comment>
<comment type="caution">
    <text evidence="11">The sequence shown here is derived from an EMBL/GenBank/DDBJ whole genome shotgun (WGS) entry which is preliminary data.</text>
</comment>
<evidence type="ECO:0000256" key="4">
    <source>
        <dbReference type="ARBA" id="ARBA00022723"/>
    </source>
</evidence>
<evidence type="ECO:0000256" key="8">
    <source>
        <dbReference type="ARBA" id="ARBA00023211"/>
    </source>
</evidence>
<dbReference type="GO" id="GO:0046872">
    <property type="term" value="F:metal ion binding"/>
    <property type="evidence" value="ECO:0007669"/>
    <property type="project" value="UniProtKB-KW"/>
</dbReference>
<evidence type="ECO:0000256" key="2">
    <source>
        <dbReference type="ARBA" id="ARBA00001946"/>
    </source>
</evidence>
<keyword evidence="7 9" id="KW-0904">Protein phosphatase</keyword>
<dbReference type="InterPro" id="IPR036457">
    <property type="entry name" value="PPM-type-like_dom_sf"/>
</dbReference>
<evidence type="ECO:0000256" key="3">
    <source>
        <dbReference type="ARBA" id="ARBA00013081"/>
    </source>
</evidence>
<reference evidence="11" key="1">
    <citation type="submission" date="2020-12" db="EMBL/GenBank/DDBJ databases">
        <authorList>
            <person name="Iha C."/>
        </authorList>
    </citation>
    <scope>NUCLEOTIDE SEQUENCE</scope>
</reference>
<dbReference type="PROSITE" id="PS01032">
    <property type="entry name" value="PPM_1"/>
    <property type="match status" value="1"/>
</dbReference>
<evidence type="ECO:0000256" key="6">
    <source>
        <dbReference type="ARBA" id="ARBA00022842"/>
    </source>
</evidence>
<sequence>MGSEGCGLPMEAFAVASRSSESASTGDYAAAPASGSVDIPVADDSMAIPPGQCRLWLMAAPPVGSVATQGLRPGMEDAGTVVENLLEAPLLFRPGESVVPPAVEGGLSGLWDAARPGRSADTVPRRVEARFLFAGVYDGHGGAEVSRELAGKLHQCLRLQFARALAREEESGSGGGGWGGGHPGLGLEAVAQAVQAAFHMMDRSLDEALGEAQSVGSTAVVALVSRWHVCLANCGDSRAVLCRSRAAYRMTRDHKPDMDDERERIVRKGGMVVDLNGPRVMGMLAMSRALGDHCLRSAGVVPDPEITIVGRSPGDEFLVLATDGLWDVVSDEEACSLASRCFERASKQDGPTETAARVAARVLMKAAMDRGSRDNITVTVIDLRYNNQPQE</sequence>
<dbReference type="EMBL" id="CAJHUC010000703">
    <property type="protein sequence ID" value="CAD7697720.1"/>
    <property type="molecule type" value="Genomic_DNA"/>
</dbReference>
<dbReference type="PANTHER" id="PTHR47992">
    <property type="entry name" value="PROTEIN PHOSPHATASE"/>
    <property type="match status" value="1"/>
</dbReference>
<name>A0A8S1IS88_9CHLO</name>
<keyword evidence="12" id="KW-1185">Reference proteome</keyword>
<gene>
    <name evidence="11" type="ORF">OSTQU699_LOCUS3081</name>
</gene>
<dbReference type="SMART" id="SM00332">
    <property type="entry name" value="PP2Cc"/>
    <property type="match status" value="1"/>
</dbReference>
<keyword evidence="8" id="KW-0464">Manganese</keyword>
<evidence type="ECO:0000256" key="1">
    <source>
        <dbReference type="ARBA" id="ARBA00001936"/>
    </source>
</evidence>
<dbReference type="CDD" id="cd00143">
    <property type="entry name" value="PP2Cc"/>
    <property type="match status" value="1"/>
</dbReference>
<evidence type="ECO:0000256" key="5">
    <source>
        <dbReference type="ARBA" id="ARBA00022801"/>
    </source>
</evidence>
<evidence type="ECO:0000259" key="10">
    <source>
        <dbReference type="PROSITE" id="PS51746"/>
    </source>
</evidence>
<dbReference type="OrthoDB" id="10264738at2759"/>
<dbReference type="EC" id="3.1.3.16" evidence="3"/>
<dbReference type="SMART" id="SM00331">
    <property type="entry name" value="PP2C_SIG"/>
    <property type="match status" value="1"/>
</dbReference>
<comment type="cofactor">
    <cofactor evidence="2">
        <name>Mg(2+)</name>
        <dbReference type="ChEBI" id="CHEBI:18420"/>
    </cofactor>
</comment>
<evidence type="ECO:0000256" key="9">
    <source>
        <dbReference type="RuleBase" id="RU003465"/>
    </source>
</evidence>
<dbReference type="AlphaFoldDB" id="A0A8S1IS88"/>
<keyword evidence="6" id="KW-0460">Magnesium</keyword>
<dbReference type="InterPro" id="IPR000222">
    <property type="entry name" value="PP2C_BS"/>
</dbReference>
<organism evidence="11 12">
    <name type="scientific">Ostreobium quekettii</name>
    <dbReference type="NCBI Taxonomy" id="121088"/>
    <lineage>
        <taxon>Eukaryota</taxon>
        <taxon>Viridiplantae</taxon>
        <taxon>Chlorophyta</taxon>
        <taxon>core chlorophytes</taxon>
        <taxon>Ulvophyceae</taxon>
        <taxon>TCBD clade</taxon>
        <taxon>Bryopsidales</taxon>
        <taxon>Ostreobineae</taxon>
        <taxon>Ostreobiaceae</taxon>
        <taxon>Ostreobium</taxon>
    </lineage>
</organism>
<accession>A0A8S1IS88</accession>
<keyword evidence="4" id="KW-0479">Metal-binding</keyword>
<evidence type="ECO:0000256" key="7">
    <source>
        <dbReference type="ARBA" id="ARBA00022912"/>
    </source>
</evidence>
<proteinExistence type="inferred from homology"/>